<evidence type="ECO:0000313" key="3">
    <source>
        <dbReference type="Proteomes" id="UP000265540"/>
    </source>
</evidence>
<dbReference type="SMART" id="SM00226">
    <property type="entry name" value="LMWPc"/>
    <property type="match status" value="1"/>
</dbReference>
<dbReference type="EMBL" id="QZJF01000017">
    <property type="protein sequence ID" value="RJR26994.1"/>
    <property type="molecule type" value="Genomic_DNA"/>
</dbReference>
<reference evidence="2 3" key="1">
    <citation type="journal article" date="2017" name="ISME J.">
        <title>Energy and carbon metabolisms in a deep terrestrial subsurface fluid microbial community.</title>
        <authorList>
            <person name="Momper L."/>
            <person name="Jungbluth S.P."/>
            <person name="Lee M.D."/>
            <person name="Amend J.P."/>
        </authorList>
    </citation>
    <scope>NUCLEOTIDE SEQUENCE [LARGE SCALE GENOMIC DNA]</scope>
    <source>
        <strain evidence="2">SURF_46</strain>
    </source>
</reference>
<name>A0A3A4ZCL9_UNCKA</name>
<dbReference type="PANTHER" id="PTHR11717">
    <property type="entry name" value="LOW MOLECULAR WEIGHT PROTEIN TYROSINE PHOSPHATASE"/>
    <property type="match status" value="1"/>
</dbReference>
<accession>A0A3A4ZCL9</accession>
<feature type="domain" description="Phosphotyrosine protein phosphatase I" evidence="1">
    <location>
        <begin position="1"/>
        <end position="144"/>
    </location>
</feature>
<dbReference type="GO" id="GO:0004725">
    <property type="term" value="F:protein tyrosine phosphatase activity"/>
    <property type="evidence" value="ECO:0007669"/>
    <property type="project" value="TreeGrafter"/>
</dbReference>
<evidence type="ECO:0000313" key="2">
    <source>
        <dbReference type="EMBL" id="RJR26994.1"/>
    </source>
</evidence>
<organism evidence="2 3">
    <name type="scientific">candidate division WWE3 bacterium</name>
    <dbReference type="NCBI Taxonomy" id="2053526"/>
    <lineage>
        <taxon>Bacteria</taxon>
        <taxon>Katanobacteria</taxon>
    </lineage>
</organism>
<dbReference type="Proteomes" id="UP000265540">
    <property type="component" value="Unassembled WGS sequence"/>
</dbReference>
<sequence>MKIHFVCSGNTFRSRLAEAYLRSRLKEKNISNVEVSSSGTDAQHNSYGPAAWYTLRILHDNRLISFMSPNWKKTTRNDVEKSDLVVFMKDMHLQYCKKEFNIQPENYLILDIDDVFPSEIHAMYKEKYEADIEIMKRTDAIFKELRTKIDKILESAL</sequence>
<dbReference type="SUPFAM" id="SSF52788">
    <property type="entry name" value="Phosphotyrosine protein phosphatases I"/>
    <property type="match status" value="1"/>
</dbReference>
<proteinExistence type="predicted"/>
<dbReference type="Pfam" id="PF01451">
    <property type="entry name" value="LMWPc"/>
    <property type="match status" value="1"/>
</dbReference>
<dbReference type="InterPro" id="IPR023485">
    <property type="entry name" value="Ptyr_pPase"/>
</dbReference>
<gene>
    <name evidence="2" type="ORF">C4561_04430</name>
</gene>
<dbReference type="Gene3D" id="3.40.50.2300">
    <property type="match status" value="1"/>
</dbReference>
<comment type="caution">
    <text evidence="2">The sequence shown here is derived from an EMBL/GenBank/DDBJ whole genome shotgun (WGS) entry which is preliminary data.</text>
</comment>
<protein>
    <recommendedName>
        <fullName evidence="1">Phosphotyrosine protein phosphatase I domain-containing protein</fullName>
    </recommendedName>
</protein>
<dbReference type="PANTHER" id="PTHR11717:SF31">
    <property type="entry name" value="LOW MOLECULAR WEIGHT PROTEIN-TYROSINE-PHOSPHATASE ETP-RELATED"/>
    <property type="match status" value="1"/>
</dbReference>
<dbReference type="InterPro" id="IPR050438">
    <property type="entry name" value="LMW_PTPase"/>
</dbReference>
<evidence type="ECO:0000259" key="1">
    <source>
        <dbReference type="SMART" id="SM00226"/>
    </source>
</evidence>
<dbReference type="AlphaFoldDB" id="A0A3A4ZCL9"/>
<dbReference type="InterPro" id="IPR036196">
    <property type="entry name" value="Ptyr_pPase_sf"/>
</dbReference>